<name>M1P5X1_DESSD</name>
<dbReference type="OrthoDB" id="9812372at2"/>
<evidence type="ECO:0000313" key="4">
    <source>
        <dbReference type="EMBL" id="AGF77077.1"/>
    </source>
</evidence>
<feature type="domain" description="PpiC" evidence="3">
    <location>
        <begin position="145"/>
        <end position="246"/>
    </location>
</feature>
<evidence type="ECO:0000313" key="5">
    <source>
        <dbReference type="Proteomes" id="UP000011721"/>
    </source>
</evidence>
<accession>M1P5X1</accession>
<protein>
    <submittedName>
        <fullName evidence="4">Parvulin-like peptidyl-prolyl isomerase</fullName>
    </submittedName>
</protein>
<sequence>MQQGKRQKQNDPMLSFHLMKFAFQDFQKSACNLTHQEYELAYQHANEEMLLHQVILTSDEACCVVIPDPTLQQTLLEIIAEYPDEATFYGTLEENNMKLDEYRTALHNDLRVETILSRIASTVQSVTAVEVRRYYNRNKTEFNQPEQRSANLIQIRFNPFLPSELNSAYKKIAAIHRRVTRNPVSFPKEARLFSDCNTAKNDGNLGRLAAGELCPELDRVLFTLQAGETSAIIRNSTGFSIIQCSEIHPARKLSIKEASLIIFPILLKKKQLEACRMWLQKLIQPSKETTP</sequence>
<keyword evidence="1" id="KW-0732">Signal</keyword>
<dbReference type="GO" id="GO:0003755">
    <property type="term" value="F:peptidyl-prolyl cis-trans isomerase activity"/>
    <property type="evidence" value="ECO:0007669"/>
    <property type="project" value="UniProtKB-KW"/>
</dbReference>
<dbReference type="PROSITE" id="PS50198">
    <property type="entry name" value="PPIC_PPIASE_2"/>
    <property type="match status" value="1"/>
</dbReference>
<dbReference type="InterPro" id="IPR050280">
    <property type="entry name" value="OMP_Chaperone_SurA"/>
</dbReference>
<dbReference type="PANTHER" id="PTHR47637:SF1">
    <property type="entry name" value="CHAPERONE SURA"/>
    <property type="match status" value="1"/>
</dbReference>
<keyword evidence="5" id="KW-1185">Reference proteome</keyword>
<dbReference type="EMBL" id="CP003985">
    <property type="protein sequence ID" value="AGF77077.1"/>
    <property type="molecule type" value="Genomic_DNA"/>
</dbReference>
<dbReference type="Gene3D" id="1.10.4030.10">
    <property type="entry name" value="Porin chaperone SurA, peptide-binding domain"/>
    <property type="match status" value="1"/>
</dbReference>
<evidence type="ECO:0000256" key="2">
    <source>
        <dbReference type="PROSITE-ProRule" id="PRU00278"/>
    </source>
</evidence>
<dbReference type="RefSeq" id="WP_015402775.1">
    <property type="nucleotide sequence ID" value="NC_020304.1"/>
</dbReference>
<dbReference type="InterPro" id="IPR000297">
    <property type="entry name" value="PPIase_PpiC"/>
</dbReference>
<keyword evidence="2 4" id="KW-0413">Isomerase</keyword>
<dbReference type="SUPFAM" id="SSF109998">
    <property type="entry name" value="Triger factor/SurA peptide-binding domain-like"/>
    <property type="match status" value="1"/>
</dbReference>
<dbReference type="HOGENOM" id="CLU_034646_5_3_7"/>
<evidence type="ECO:0000256" key="1">
    <source>
        <dbReference type="ARBA" id="ARBA00022729"/>
    </source>
</evidence>
<keyword evidence="2" id="KW-0697">Rotamase</keyword>
<dbReference type="STRING" id="1167006.UWK_00494"/>
<dbReference type="Pfam" id="PF00639">
    <property type="entry name" value="Rotamase"/>
    <property type="match status" value="1"/>
</dbReference>
<dbReference type="PANTHER" id="PTHR47637">
    <property type="entry name" value="CHAPERONE SURA"/>
    <property type="match status" value="1"/>
</dbReference>
<dbReference type="Gene3D" id="3.10.50.40">
    <property type="match status" value="1"/>
</dbReference>
<reference evidence="5" key="1">
    <citation type="journal article" date="2013" name="Stand. Genomic Sci.">
        <title>Complete genome sequence of Desulfocapsa sulfexigens, a marine deltaproteobacterium specialized in disproportionating inorganic sulfur compounds.</title>
        <authorList>
            <person name="Finster K.W."/>
            <person name="Kjeldsen K.U."/>
            <person name="Kube M."/>
            <person name="Reinhardt R."/>
            <person name="Mussmann M."/>
            <person name="Amann R."/>
            <person name="Schreiber L."/>
        </authorList>
    </citation>
    <scope>NUCLEOTIDE SEQUENCE [LARGE SCALE GENOMIC DNA]</scope>
    <source>
        <strain evidence="5">DSM 10523 / SB164P1</strain>
    </source>
</reference>
<evidence type="ECO:0000259" key="3">
    <source>
        <dbReference type="PROSITE" id="PS50198"/>
    </source>
</evidence>
<dbReference type="KEGG" id="dsf:UWK_00494"/>
<gene>
    <name evidence="4" type="ordered locus">UWK_00494</name>
</gene>
<dbReference type="AlphaFoldDB" id="M1P5X1"/>
<dbReference type="Proteomes" id="UP000011721">
    <property type="component" value="Chromosome"/>
</dbReference>
<dbReference type="eggNOG" id="COG0760">
    <property type="taxonomic scope" value="Bacteria"/>
</dbReference>
<proteinExistence type="predicted"/>
<organism evidence="4 5">
    <name type="scientific">Desulfocapsa sulfexigens (strain DSM 10523 / SB164P1)</name>
    <dbReference type="NCBI Taxonomy" id="1167006"/>
    <lineage>
        <taxon>Bacteria</taxon>
        <taxon>Pseudomonadati</taxon>
        <taxon>Thermodesulfobacteriota</taxon>
        <taxon>Desulfobulbia</taxon>
        <taxon>Desulfobulbales</taxon>
        <taxon>Desulfocapsaceae</taxon>
        <taxon>Desulfocapsa</taxon>
    </lineage>
</organism>
<dbReference type="InterPro" id="IPR046357">
    <property type="entry name" value="PPIase_dom_sf"/>
</dbReference>
<dbReference type="SUPFAM" id="SSF54534">
    <property type="entry name" value="FKBP-like"/>
    <property type="match status" value="1"/>
</dbReference>
<dbReference type="InterPro" id="IPR027304">
    <property type="entry name" value="Trigger_fact/SurA_dom_sf"/>
</dbReference>